<proteinExistence type="predicted"/>
<evidence type="ECO:0000313" key="1">
    <source>
        <dbReference type="EMBL" id="ARU48636.1"/>
    </source>
</evidence>
<organism evidence="1 2">
    <name type="scientific">Sulfurospirillum diekertiae</name>
    <dbReference type="NCBI Taxonomy" id="1854492"/>
    <lineage>
        <taxon>Bacteria</taxon>
        <taxon>Pseudomonadati</taxon>
        <taxon>Campylobacterota</taxon>
        <taxon>Epsilonproteobacteria</taxon>
        <taxon>Campylobacterales</taxon>
        <taxon>Sulfurospirillaceae</taxon>
        <taxon>Sulfurospirillum</taxon>
    </lineage>
</organism>
<dbReference type="Gene3D" id="3.30.420.40">
    <property type="match status" value="1"/>
</dbReference>
<dbReference type="RefSeq" id="WP_087438569.1">
    <property type="nucleotide sequence ID" value="NZ_CP021416.1"/>
</dbReference>
<keyword evidence="2" id="KW-1185">Reference proteome</keyword>
<evidence type="ECO:0000313" key="2">
    <source>
        <dbReference type="Proteomes" id="UP000196005"/>
    </source>
</evidence>
<dbReference type="AlphaFoldDB" id="A0A1Y0HM27"/>
<accession>A0A1Y0HM27</accession>
<dbReference type="Proteomes" id="UP000196005">
    <property type="component" value="Chromosome"/>
</dbReference>
<protein>
    <recommendedName>
        <fullName evidence="3">NiFe hydrogenase accessory protein HydE</fullName>
    </recommendedName>
</protein>
<reference evidence="2" key="1">
    <citation type="submission" date="2017-05" db="EMBL/GenBank/DDBJ databases">
        <title>Dechlorination kinetics govern the competition between two new strains of the genus Sulfurospirillum.</title>
        <authorList>
            <person name="Buttet G.F."/>
            <person name="Murray A.M."/>
            <person name="Goris T."/>
            <person name="Burion M."/>
            <person name="Lin B."/>
            <person name="Rolle M."/>
            <person name="Maillard J."/>
        </authorList>
    </citation>
    <scope>NUCLEOTIDE SEQUENCE [LARGE SCALE GENOMIC DNA]</scope>
    <source>
        <strain evidence="2">SL2-1</strain>
    </source>
</reference>
<evidence type="ECO:0008006" key="3">
    <source>
        <dbReference type="Google" id="ProtNLM"/>
    </source>
</evidence>
<name>A0A1Y0HM27_9BACT</name>
<gene>
    <name evidence="1" type="ORF">Sdiek1_1472</name>
</gene>
<dbReference type="KEGG" id="suls:Sdiek1_1472"/>
<dbReference type="OrthoDB" id="5318537at2"/>
<sequence length="557" mass="62481">MILAFEFNYISHNGILENLLKDIANDFGIVHKIIRKESIVTLFVDADEVRLGAFADTLSSSLPLSIFFKSSSVEVLESMSEEEEVLPSMAYTVEFTPKILASVDAPSSPQYLSPFVVVPKDASIHLVHEGKNLLHVNMTEGYESLYEKVSELIVAGENIAIQTKNGHFVFGKIENISACSHVVFPEVIATDLSVVERMVVSRENEIKALASLERPSIRFKVNALFAQKEIFQEARVMLRLADDLFLYQLSKRLFAKGVHFLFKASPKECQSLYSVDYEQTLKALEPLVVSVLENGTILIVQGKSYASEALKGSLKKFDEPSHAALASILQEHKLFDTALSCFYFSRTHNDRVMHYSKENGMLNLVEILLPSSFTELFAEIERSSPSAERLVASYKEQFPELYEKAIHTVIPNTLPKSIYSLWKIVAVVLGISDNFDRAAEQLIENAEDFGGQKGPRIDYYLEKEDALSSDLNYVRLLRSGMSYKLAGTDTITLSFGCMESLSFFLSDMADSHKDNLTSSKIALCGSLFGYKRFTEMLSKNIKPNHTICLNKELPIDQ</sequence>
<dbReference type="EMBL" id="CP021416">
    <property type="protein sequence ID" value="ARU48636.1"/>
    <property type="molecule type" value="Genomic_DNA"/>
</dbReference>